<dbReference type="EMBL" id="JABVXQ010000007">
    <property type="protein sequence ID" value="KAF6098903.1"/>
    <property type="molecule type" value="Genomic_DNA"/>
</dbReference>
<dbReference type="InterPro" id="IPR051040">
    <property type="entry name" value="COX23"/>
</dbReference>
<name>A0A833ZTW2_9CHIR</name>
<evidence type="ECO:0000313" key="8">
    <source>
        <dbReference type="Proteomes" id="UP000664940"/>
    </source>
</evidence>
<sequence>MPMVTRRLRDPDTNPCLLESDASARCMDENNYDKERCSTYFLRYKNCRKFWVSLPWFGEIVLTQLLDLILKPEINQYPQSFLWNGCSETTFLFICILFSYFLFKYFTVNTITVIPGFSPVFPLAAHHPLPQSIPTPLSSVHESCIYVL</sequence>
<reference evidence="7 8" key="1">
    <citation type="journal article" date="2020" name="Nature">
        <title>Six reference-quality genomes reveal evolution of bat adaptations.</title>
        <authorList>
            <person name="Jebb D."/>
            <person name="Huang Z."/>
            <person name="Pippel M."/>
            <person name="Hughes G.M."/>
            <person name="Lavrichenko K."/>
            <person name="Devanna P."/>
            <person name="Winkler S."/>
            <person name="Jermiin L.S."/>
            <person name="Skirmuntt E.C."/>
            <person name="Katzourakis A."/>
            <person name="Burkitt-Gray L."/>
            <person name="Ray D.A."/>
            <person name="Sullivan K.A.M."/>
            <person name="Roscito J.G."/>
            <person name="Kirilenko B.M."/>
            <person name="Davalos L.M."/>
            <person name="Corthals A.P."/>
            <person name="Power M.L."/>
            <person name="Jones G."/>
            <person name="Ransome R.D."/>
            <person name="Dechmann D.K.N."/>
            <person name="Locatelli A.G."/>
            <person name="Puechmaille S.J."/>
            <person name="Fedrigo O."/>
            <person name="Jarvis E.D."/>
            <person name="Hiller M."/>
            <person name="Vernes S.C."/>
            <person name="Myers E.W."/>
            <person name="Teeling E.C."/>
        </authorList>
    </citation>
    <scope>NUCLEOTIDE SEQUENCE [LARGE SCALE GENOMIC DNA]</scope>
    <source>
        <strain evidence="7">Bat1K_MPI-CBG_1</strain>
    </source>
</reference>
<proteinExistence type="inferred from homology"/>
<dbReference type="InterPro" id="IPR048280">
    <property type="entry name" value="COX6B-like"/>
</dbReference>
<accession>A0A833ZTW2</accession>
<evidence type="ECO:0000256" key="1">
    <source>
        <dbReference type="ARBA" id="ARBA00004569"/>
    </source>
</evidence>
<keyword evidence="3" id="KW-1015">Disulfide bond</keyword>
<dbReference type="SUPFAM" id="SSF47072">
    <property type="entry name" value="Cysteine alpha-hairpin motif"/>
    <property type="match status" value="1"/>
</dbReference>
<keyword evidence="6" id="KW-1133">Transmembrane helix</keyword>
<dbReference type="AlphaFoldDB" id="A0A833ZTW2"/>
<comment type="subcellular location">
    <subcellularLocation>
        <location evidence="1">Mitochondrion intermembrane space</location>
    </subcellularLocation>
</comment>
<evidence type="ECO:0000256" key="5">
    <source>
        <dbReference type="ARBA" id="ARBA00039509"/>
    </source>
</evidence>
<evidence type="ECO:0000256" key="3">
    <source>
        <dbReference type="ARBA" id="ARBA00023157"/>
    </source>
</evidence>
<feature type="transmembrane region" description="Helical" evidence="6">
    <location>
        <begin position="50"/>
        <end position="69"/>
    </location>
</feature>
<dbReference type="PANTHER" id="PTHR46811:SF1">
    <property type="entry name" value="COILED-COIL-HELIX-COILED-COIL-HELIX DOMAIN-CONTAINING PROTEIN 7"/>
    <property type="match status" value="1"/>
</dbReference>
<keyword evidence="6" id="KW-0472">Membrane</keyword>
<keyword evidence="6" id="KW-0812">Transmembrane</keyword>
<dbReference type="GO" id="GO:0033108">
    <property type="term" value="P:mitochondrial respiratory chain complex assembly"/>
    <property type="evidence" value="ECO:0007669"/>
    <property type="project" value="TreeGrafter"/>
</dbReference>
<evidence type="ECO:0000256" key="2">
    <source>
        <dbReference type="ARBA" id="ARBA00023128"/>
    </source>
</evidence>
<evidence type="ECO:0000256" key="4">
    <source>
        <dbReference type="ARBA" id="ARBA00038205"/>
    </source>
</evidence>
<protein>
    <recommendedName>
        <fullName evidence="5">Coiled-coil-helix-coiled-coil-helix domain-containing protein 7</fullName>
    </recommendedName>
</protein>
<dbReference type="Pfam" id="PF02297">
    <property type="entry name" value="COX6B"/>
    <property type="match status" value="1"/>
</dbReference>
<comment type="similarity">
    <text evidence="4">Belongs to the CHCHD7 family.</text>
</comment>
<feature type="transmembrane region" description="Helical" evidence="6">
    <location>
        <begin position="81"/>
        <end position="103"/>
    </location>
</feature>
<dbReference type="Proteomes" id="UP000664940">
    <property type="component" value="Unassembled WGS sequence"/>
</dbReference>
<keyword evidence="2" id="KW-0496">Mitochondrion</keyword>
<organism evidence="7 8">
    <name type="scientific">Phyllostomus discolor</name>
    <name type="common">pale spear-nosed bat</name>
    <dbReference type="NCBI Taxonomy" id="89673"/>
    <lineage>
        <taxon>Eukaryota</taxon>
        <taxon>Metazoa</taxon>
        <taxon>Chordata</taxon>
        <taxon>Craniata</taxon>
        <taxon>Vertebrata</taxon>
        <taxon>Euteleostomi</taxon>
        <taxon>Mammalia</taxon>
        <taxon>Eutheria</taxon>
        <taxon>Laurasiatheria</taxon>
        <taxon>Chiroptera</taxon>
        <taxon>Yangochiroptera</taxon>
        <taxon>Phyllostomidae</taxon>
        <taxon>Phyllostominae</taxon>
        <taxon>Phyllostomus</taxon>
    </lineage>
</organism>
<dbReference type="PANTHER" id="PTHR46811">
    <property type="entry name" value="COILED-COIL-HELIX-COILED-COIL-HELIX DOMAIN-CONTAINING PROTEIN 7"/>
    <property type="match status" value="1"/>
</dbReference>
<evidence type="ECO:0000313" key="7">
    <source>
        <dbReference type="EMBL" id="KAF6098903.1"/>
    </source>
</evidence>
<dbReference type="PROSITE" id="PS51808">
    <property type="entry name" value="CHCH"/>
    <property type="match status" value="1"/>
</dbReference>
<comment type="caution">
    <text evidence="7">The sequence shown here is derived from an EMBL/GenBank/DDBJ whole genome shotgun (WGS) entry which is preliminary data.</text>
</comment>
<gene>
    <name evidence="7" type="ORF">HJG60_002755</name>
</gene>
<dbReference type="InterPro" id="IPR009069">
    <property type="entry name" value="Cys_alpha_HP_mot_SF"/>
</dbReference>
<dbReference type="GO" id="GO:0005758">
    <property type="term" value="C:mitochondrial intermembrane space"/>
    <property type="evidence" value="ECO:0007669"/>
    <property type="project" value="UniProtKB-SubCell"/>
</dbReference>
<evidence type="ECO:0000256" key="6">
    <source>
        <dbReference type="SAM" id="Phobius"/>
    </source>
</evidence>